<reference evidence="13 14" key="1">
    <citation type="journal article" date="2011" name="J. Bacteriol.">
        <title>Complete genome sequence of seawater bacterium Glaciecola nitratireducens FR1064T.</title>
        <authorList>
            <person name="Bian F."/>
            <person name="Qin Q.L."/>
            <person name="Xie B.B."/>
            <person name="Shu Y.L."/>
            <person name="Zhang X.Y."/>
            <person name="Yu Y."/>
            <person name="Chen B."/>
            <person name="Chen X.L."/>
            <person name="Zhou B.C."/>
            <person name="Zhang Y.Z."/>
        </authorList>
    </citation>
    <scope>NUCLEOTIDE SEQUENCE [LARGE SCALE GENOMIC DNA]</scope>
    <source>
        <strain evidence="14">JCM 12485 / KCTC 12276 / FR1064</strain>
    </source>
</reference>
<evidence type="ECO:0000256" key="5">
    <source>
        <dbReference type="ARBA" id="ARBA00022741"/>
    </source>
</evidence>
<comment type="catalytic activity">
    <reaction evidence="12">
        <text>D-fructose + ATP = D-fructose 6-phosphate + ADP + H(+)</text>
        <dbReference type="Rhea" id="RHEA:16125"/>
        <dbReference type="ChEBI" id="CHEBI:15378"/>
        <dbReference type="ChEBI" id="CHEBI:30616"/>
        <dbReference type="ChEBI" id="CHEBI:37721"/>
        <dbReference type="ChEBI" id="CHEBI:61527"/>
        <dbReference type="ChEBI" id="CHEBI:456216"/>
        <dbReference type="EC" id="2.7.1.4"/>
    </reaction>
</comment>
<dbReference type="PANTHER" id="PTHR42742">
    <property type="entry name" value="TRANSCRIPTIONAL REPRESSOR MPRA"/>
    <property type="match status" value="1"/>
</dbReference>
<dbReference type="eggNOG" id="COG1940">
    <property type="taxonomic scope" value="Bacteria"/>
</dbReference>
<accession>G4QGG2</accession>
<evidence type="ECO:0000256" key="12">
    <source>
        <dbReference type="ARBA" id="ARBA00048451"/>
    </source>
</evidence>
<evidence type="ECO:0000256" key="11">
    <source>
        <dbReference type="ARBA" id="ARBA00038887"/>
    </source>
</evidence>
<dbReference type="InterPro" id="IPR049874">
    <property type="entry name" value="ROK_cs"/>
</dbReference>
<dbReference type="GO" id="GO:0046872">
    <property type="term" value="F:metal ion binding"/>
    <property type="evidence" value="ECO:0007669"/>
    <property type="project" value="UniProtKB-KW"/>
</dbReference>
<evidence type="ECO:0000256" key="9">
    <source>
        <dbReference type="ARBA" id="ARBA00022842"/>
    </source>
</evidence>
<keyword evidence="4" id="KW-0479">Metal-binding</keyword>
<evidence type="ECO:0000313" key="13">
    <source>
        <dbReference type="EMBL" id="AEP29487.1"/>
    </source>
</evidence>
<keyword evidence="8" id="KW-0067">ATP-binding</keyword>
<evidence type="ECO:0000256" key="6">
    <source>
        <dbReference type="ARBA" id="ARBA00022777"/>
    </source>
</evidence>
<evidence type="ECO:0000256" key="4">
    <source>
        <dbReference type="ARBA" id="ARBA00022723"/>
    </source>
</evidence>
<comment type="cofactor">
    <cofactor evidence="1">
        <name>Mg(2+)</name>
        <dbReference type="ChEBI" id="CHEBI:18420"/>
    </cofactor>
</comment>
<dbReference type="AlphaFoldDB" id="G4QGG2"/>
<evidence type="ECO:0000256" key="10">
    <source>
        <dbReference type="ARBA" id="ARBA00023277"/>
    </source>
</evidence>
<keyword evidence="5" id="KW-0547">Nucleotide-binding</keyword>
<evidence type="ECO:0000256" key="7">
    <source>
        <dbReference type="ARBA" id="ARBA00022833"/>
    </source>
</evidence>
<dbReference type="Proteomes" id="UP000009282">
    <property type="component" value="Chromosome"/>
</dbReference>
<evidence type="ECO:0000313" key="14">
    <source>
        <dbReference type="Proteomes" id="UP000009282"/>
    </source>
</evidence>
<sequence>MQEFYALIEAGGTKFNCAIADKQRNILVEKRFDTTTPVDTISAVIAFFKQQQQAGYNFRKLGLACFGPLDLNPASLSFGSITSTPKPHWSNVDIKQQLEKGLHCAVFIDTDVNAAALAEFKWGASQNTSVNIYVTVGTGVGGGVVINGQTLKGLVHPELGHMLISGVPEIKGVCPFHGNCVEGLAAGRSMAAIWQQSADSMKEDHPAWDIEAKVLGNFCHNLMVSFSPQSIVLGGGVMSKKGLLEKTIEYAEQSLKNYIVFPYNQGLKQIITAPGLGSRSGVFGALALILD</sequence>
<dbReference type="RefSeq" id="WP_014108361.1">
    <property type="nucleotide sequence ID" value="NC_016041.1"/>
</dbReference>
<protein>
    <recommendedName>
        <fullName evidence="11">fructokinase</fullName>
        <ecNumber evidence="11">2.7.1.4</ecNumber>
    </recommendedName>
</protein>
<keyword evidence="10" id="KW-0119">Carbohydrate metabolism</keyword>
<keyword evidence="14" id="KW-1185">Reference proteome</keyword>
<evidence type="ECO:0000256" key="1">
    <source>
        <dbReference type="ARBA" id="ARBA00001946"/>
    </source>
</evidence>
<dbReference type="EMBL" id="CP003060">
    <property type="protein sequence ID" value="AEP29487.1"/>
    <property type="molecule type" value="Genomic_DNA"/>
</dbReference>
<dbReference type="GO" id="GO:0005524">
    <property type="term" value="F:ATP binding"/>
    <property type="evidence" value="ECO:0007669"/>
    <property type="project" value="UniProtKB-KW"/>
</dbReference>
<keyword evidence="9" id="KW-0460">Magnesium</keyword>
<organism evidence="13 14">
    <name type="scientific">Glaciecola nitratireducens (strain JCM 12485 / KCTC 12276 / FR1064)</name>
    <dbReference type="NCBI Taxonomy" id="1085623"/>
    <lineage>
        <taxon>Bacteria</taxon>
        <taxon>Pseudomonadati</taxon>
        <taxon>Pseudomonadota</taxon>
        <taxon>Gammaproteobacteria</taxon>
        <taxon>Alteromonadales</taxon>
        <taxon>Alteromonadaceae</taxon>
        <taxon>Brumicola</taxon>
    </lineage>
</organism>
<evidence type="ECO:0000256" key="2">
    <source>
        <dbReference type="ARBA" id="ARBA00006479"/>
    </source>
</evidence>
<dbReference type="HOGENOM" id="CLU_036604_3_0_6"/>
<dbReference type="InterPro" id="IPR051804">
    <property type="entry name" value="Carb_Metab_Reg_Kinase/Isom"/>
</dbReference>
<dbReference type="Gene3D" id="3.30.420.40">
    <property type="match status" value="2"/>
</dbReference>
<dbReference type="InterPro" id="IPR000600">
    <property type="entry name" value="ROK"/>
</dbReference>
<dbReference type="InterPro" id="IPR043129">
    <property type="entry name" value="ATPase_NBD"/>
</dbReference>
<name>G4QGG2_GLANF</name>
<gene>
    <name evidence="13" type="ordered locus">GNIT_1363</name>
</gene>
<proteinExistence type="inferred from homology"/>
<comment type="similarity">
    <text evidence="2">Belongs to the ROK (NagC/XylR) family.</text>
</comment>
<dbReference type="PANTHER" id="PTHR42742:SF3">
    <property type="entry name" value="FRUCTOKINASE"/>
    <property type="match status" value="1"/>
</dbReference>
<keyword evidence="6 13" id="KW-0418">Kinase</keyword>
<dbReference type="OrthoDB" id="9783435at2"/>
<dbReference type="FunFam" id="3.30.420.40:FF:000153">
    <property type="entry name" value="Putative fructokinase"/>
    <property type="match status" value="1"/>
</dbReference>
<keyword evidence="3" id="KW-0808">Transferase</keyword>
<dbReference type="Pfam" id="PF00480">
    <property type="entry name" value="ROK"/>
    <property type="match status" value="1"/>
</dbReference>
<evidence type="ECO:0000256" key="8">
    <source>
        <dbReference type="ARBA" id="ARBA00022840"/>
    </source>
</evidence>
<dbReference type="GO" id="GO:0008865">
    <property type="term" value="F:fructokinase activity"/>
    <property type="evidence" value="ECO:0007669"/>
    <property type="project" value="UniProtKB-EC"/>
</dbReference>
<keyword evidence="7" id="KW-0862">Zinc</keyword>
<evidence type="ECO:0000256" key="3">
    <source>
        <dbReference type="ARBA" id="ARBA00022679"/>
    </source>
</evidence>
<dbReference type="PROSITE" id="PS01125">
    <property type="entry name" value="ROK"/>
    <property type="match status" value="1"/>
</dbReference>
<dbReference type="CDD" id="cd24067">
    <property type="entry name" value="ASKHA_NBD_ROK_BsFRK-like"/>
    <property type="match status" value="1"/>
</dbReference>
<dbReference type="STRING" id="1085623.GNIT_1363"/>
<dbReference type="SUPFAM" id="SSF53067">
    <property type="entry name" value="Actin-like ATPase domain"/>
    <property type="match status" value="1"/>
</dbReference>
<dbReference type="KEGG" id="gni:GNIT_1363"/>
<dbReference type="EC" id="2.7.1.4" evidence="11"/>